<reference evidence="8" key="1">
    <citation type="submission" date="2019-04" db="EMBL/GenBank/DDBJ databases">
        <authorList>
            <consortium name="Science for Life Laboratories"/>
        </authorList>
    </citation>
    <scope>NUCLEOTIDE SEQUENCE</scope>
    <source>
        <strain evidence="8">MBLW1</strain>
    </source>
</reference>
<proteinExistence type="predicted"/>
<feature type="transmembrane region" description="Helical" evidence="6">
    <location>
        <begin position="522"/>
        <end position="541"/>
    </location>
</feature>
<dbReference type="Pfam" id="PF01578">
    <property type="entry name" value="Cytochrom_C_asm"/>
    <property type="match status" value="1"/>
</dbReference>
<organism evidence="8">
    <name type="scientific">Tuwongella immobilis</name>
    <dbReference type="NCBI Taxonomy" id="692036"/>
    <lineage>
        <taxon>Bacteria</taxon>
        <taxon>Pseudomonadati</taxon>
        <taxon>Planctomycetota</taxon>
        <taxon>Planctomycetia</taxon>
        <taxon>Gemmatales</taxon>
        <taxon>Gemmataceae</taxon>
        <taxon>Tuwongella</taxon>
    </lineage>
</organism>
<dbReference type="InterPro" id="IPR002541">
    <property type="entry name" value="Cyt_c_assembly"/>
</dbReference>
<dbReference type="GO" id="GO:0020037">
    <property type="term" value="F:heme binding"/>
    <property type="evidence" value="ECO:0007669"/>
    <property type="project" value="InterPro"/>
</dbReference>
<keyword evidence="3" id="KW-0201">Cytochrome c-type biogenesis</keyword>
<evidence type="ECO:0000259" key="7">
    <source>
        <dbReference type="Pfam" id="PF01578"/>
    </source>
</evidence>
<keyword evidence="4 6" id="KW-1133">Transmembrane helix</keyword>
<evidence type="ECO:0000256" key="5">
    <source>
        <dbReference type="ARBA" id="ARBA00023136"/>
    </source>
</evidence>
<feature type="transmembrane region" description="Helical" evidence="6">
    <location>
        <begin position="793"/>
        <end position="813"/>
    </location>
</feature>
<evidence type="ECO:0000256" key="2">
    <source>
        <dbReference type="ARBA" id="ARBA00022692"/>
    </source>
</evidence>
<feature type="transmembrane region" description="Helical" evidence="6">
    <location>
        <begin position="579"/>
        <end position="599"/>
    </location>
</feature>
<dbReference type="InParanoid" id="A0A6C2YSX4"/>
<name>A0A6C2YSX4_9BACT</name>
<feature type="transmembrane region" description="Helical" evidence="6">
    <location>
        <begin position="698"/>
        <end position="718"/>
    </location>
</feature>
<dbReference type="EMBL" id="LR586016">
    <property type="protein sequence ID" value="VIP04556.1"/>
    <property type="molecule type" value="Genomic_DNA"/>
</dbReference>
<dbReference type="InterPro" id="IPR045062">
    <property type="entry name" value="Cyt_c_biogenesis_CcsA/CcmC"/>
</dbReference>
<dbReference type="AlphaFoldDB" id="A0A6C2YSX4"/>
<evidence type="ECO:0000256" key="4">
    <source>
        <dbReference type="ARBA" id="ARBA00022989"/>
    </source>
</evidence>
<evidence type="ECO:0000313" key="8">
    <source>
        <dbReference type="EMBL" id="VIP04556.1"/>
    </source>
</evidence>
<evidence type="ECO:0000256" key="1">
    <source>
        <dbReference type="ARBA" id="ARBA00004141"/>
    </source>
</evidence>
<evidence type="ECO:0000256" key="3">
    <source>
        <dbReference type="ARBA" id="ARBA00022748"/>
    </source>
</evidence>
<protein>
    <recommendedName>
        <fullName evidence="7">Cytochrome c assembly protein domain-containing protein</fullName>
    </recommendedName>
</protein>
<dbReference type="GO" id="GO:0005886">
    <property type="term" value="C:plasma membrane"/>
    <property type="evidence" value="ECO:0007669"/>
    <property type="project" value="TreeGrafter"/>
</dbReference>
<feature type="transmembrane region" description="Helical" evidence="6">
    <location>
        <begin position="730"/>
        <end position="748"/>
    </location>
</feature>
<gene>
    <name evidence="8" type="ORF">GMBLW1_46370</name>
</gene>
<keyword evidence="5 6" id="KW-0472">Membrane</keyword>
<evidence type="ECO:0000313" key="9">
    <source>
        <dbReference type="Proteomes" id="UP000464378"/>
    </source>
</evidence>
<keyword evidence="9" id="KW-1185">Reference proteome</keyword>
<comment type="subcellular location">
    <subcellularLocation>
        <location evidence="1">Membrane</location>
        <topology evidence="1">Multi-pass membrane protein</topology>
    </subcellularLocation>
</comment>
<evidence type="ECO:0000256" key="6">
    <source>
        <dbReference type="SAM" id="Phobius"/>
    </source>
</evidence>
<accession>A0A6C2YSX4</accession>
<sequence>MASLNCCSGLRRFLLAGIVVFGVGILGLGAYVLQPYFSGSRGAEQPAVATVSVPKYDYAPWHRWAVQVDGRTKPFETACQETLRSITGRSKFEGNDPVAVVLMWMLTQGMGDGKEFPDWETTPFILADHHGLRDWIYAHTKDASDKPLAAADYTDDTVAERAELLSEEQRHGKFISPQDLRNSPGFERLLDDARALRSEDPEKAQHSMTPEQRKAEEVAQRLMLYDNISRNPLVKKGLRAPRDPIHLVQLDRVPGSAWLSIGDIQAIERDPSVWQGMLGQRMVQSPQLYLSQEKQASLDAFQTAMEQKKGLDAIDELERDNKERIETAVREFSKANNLPPEKQEEGRKLLLAQQAETLDALRKRVRIADEERYDRHDDKYRMIHLDYLEAKYPDLYIDAMTWQAFPKERAERVTQSWDNLRKAYTTQDAEKFTAASNALFATIQAVSDESLIEGWKTRPVVAIQDAAKTYEAAIAQATTPEAKSEARAAFFDAITTAGEHPQRYPGSSVIDLELSFNKLQPFMWAWILMLPATVAFTASYISGSRFLYAAGFGMFFVSLGLQVYGFYARVAISGRAPVSNMYETVIFVAFMSALFAMILELVYRKGVIAIAGSLVATIALVLADQTPLTLDPKISPLVPVLRSNFWLIIHVLTIVASYAGGTLAWGLANVSLMLLVFGKPEKDTLKTLSTFIYRAMQIAVLLLAAGTFLGGWWAAYSWGRFWGWDPKETWALISLICYVIPLHARYIGWVKDFGLAISAVICYAAILMCWYGVNFVLGAGLHSYGFGGGGPYAVLFAGLLNIQWVLIASYLYLGKKERLAAESASPTLAANEPTTTQPA</sequence>
<feature type="transmembrane region" description="Helical" evidence="6">
    <location>
        <begin position="606"/>
        <end position="625"/>
    </location>
</feature>
<dbReference type="EMBL" id="LR593887">
    <property type="protein sequence ID" value="VTS06473.1"/>
    <property type="molecule type" value="Genomic_DNA"/>
</dbReference>
<dbReference type="RefSeq" id="WP_162659627.1">
    <property type="nucleotide sequence ID" value="NZ_LR593887.1"/>
</dbReference>
<keyword evidence="2 6" id="KW-0812">Transmembrane</keyword>
<feature type="transmembrane region" description="Helical" evidence="6">
    <location>
        <begin position="12"/>
        <end position="33"/>
    </location>
</feature>
<dbReference type="KEGG" id="tim:GMBLW1_46370"/>
<feature type="transmembrane region" description="Helical" evidence="6">
    <location>
        <begin position="755"/>
        <end position="773"/>
    </location>
</feature>
<dbReference type="PANTHER" id="PTHR30071:SF1">
    <property type="entry name" value="CYTOCHROME B_B6 PROTEIN-RELATED"/>
    <property type="match status" value="1"/>
</dbReference>
<feature type="domain" description="Cytochrome c assembly protein" evidence="7">
    <location>
        <begin position="578"/>
        <end position="777"/>
    </location>
</feature>
<dbReference type="Proteomes" id="UP000464378">
    <property type="component" value="Chromosome"/>
</dbReference>
<feature type="transmembrane region" description="Helical" evidence="6">
    <location>
        <begin position="645"/>
        <end position="677"/>
    </location>
</feature>
<dbReference type="PANTHER" id="PTHR30071">
    <property type="entry name" value="HEME EXPORTER PROTEIN C"/>
    <property type="match status" value="1"/>
</dbReference>
<feature type="transmembrane region" description="Helical" evidence="6">
    <location>
        <begin position="546"/>
        <end position="567"/>
    </location>
</feature>
<dbReference type="GO" id="GO:0017004">
    <property type="term" value="P:cytochrome complex assembly"/>
    <property type="evidence" value="ECO:0007669"/>
    <property type="project" value="UniProtKB-KW"/>
</dbReference>